<evidence type="ECO:0000256" key="7">
    <source>
        <dbReference type="ARBA" id="ARBA00022840"/>
    </source>
</evidence>
<dbReference type="AlphaFoldDB" id="A0A3Q3GJ76"/>
<keyword evidence="9" id="KW-0829">Tyrosine-protein kinase</keyword>
<dbReference type="InParanoid" id="A0A3Q3GJ76"/>
<reference evidence="13" key="1">
    <citation type="submission" date="2025-08" db="UniProtKB">
        <authorList>
            <consortium name="Ensembl"/>
        </authorList>
    </citation>
    <scope>IDENTIFICATION</scope>
</reference>
<dbReference type="InterPro" id="IPR020635">
    <property type="entry name" value="Tyr_kinase_cat_dom"/>
</dbReference>
<comment type="catalytic activity">
    <reaction evidence="10">
        <text>L-tyrosyl-[protein] + ATP = O-phospho-L-tyrosyl-[protein] + ADP + H(+)</text>
        <dbReference type="Rhea" id="RHEA:10596"/>
        <dbReference type="Rhea" id="RHEA-COMP:10136"/>
        <dbReference type="Rhea" id="RHEA-COMP:20101"/>
        <dbReference type="ChEBI" id="CHEBI:15378"/>
        <dbReference type="ChEBI" id="CHEBI:30616"/>
        <dbReference type="ChEBI" id="CHEBI:46858"/>
        <dbReference type="ChEBI" id="CHEBI:61978"/>
        <dbReference type="ChEBI" id="CHEBI:456216"/>
        <dbReference type="EC" id="2.7.10.2"/>
    </reaction>
</comment>
<evidence type="ECO:0000313" key="14">
    <source>
        <dbReference type="Proteomes" id="UP000261660"/>
    </source>
</evidence>
<evidence type="ECO:0000259" key="12">
    <source>
        <dbReference type="PROSITE" id="PS50011"/>
    </source>
</evidence>
<dbReference type="GeneTree" id="ENSGT00940000155951"/>
<keyword evidence="14" id="KW-1185">Reference proteome</keyword>
<feature type="binding site" evidence="11">
    <location>
        <position position="35"/>
    </location>
    <ligand>
        <name>ATP</name>
        <dbReference type="ChEBI" id="CHEBI:30616"/>
    </ligand>
</feature>
<organism evidence="13 14">
    <name type="scientific">Labrus bergylta</name>
    <name type="common">ballan wrasse</name>
    <dbReference type="NCBI Taxonomy" id="56723"/>
    <lineage>
        <taxon>Eukaryota</taxon>
        <taxon>Metazoa</taxon>
        <taxon>Chordata</taxon>
        <taxon>Craniata</taxon>
        <taxon>Vertebrata</taxon>
        <taxon>Euteleostomi</taxon>
        <taxon>Actinopterygii</taxon>
        <taxon>Neopterygii</taxon>
        <taxon>Teleostei</taxon>
        <taxon>Neoteleostei</taxon>
        <taxon>Acanthomorphata</taxon>
        <taxon>Eupercaria</taxon>
        <taxon>Labriformes</taxon>
        <taxon>Labridae</taxon>
        <taxon>Labrus</taxon>
    </lineage>
</organism>
<dbReference type="STRING" id="56723.ENSLBEP00000033587"/>
<evidence type="ECO:0000256" key="4">
    <source>
        <dbReference type="ARBA" id="ARBA00022707"/>
    </source>
</evidence>
<accession>A0A3Q3GJ76</accession>
<dbReference type="InterPro" id="IPR011009">
    <property type="entry name" value="Kinase-like_dom_sf"/>
</dbReference>
<keyword evidence="6" id="KW-0418">Kinase</keyword>
<keyword evidence="7 11" id="KW-0067">ATP-binding</keyword>
<evidence type="ECO:0000256" key="11">
    <source>
        <dbReference type="PROSITE-ProRule" id="PRU10141"/>
    </source>
</evidence>
<keyword evidence="3" id="KW-0808">Transferase</keyword>
<dbReference type="PANTHER" id="PTHR24418">
    <property type="entry name" value="TYROSINE-PROTEIN KINASE"/>
    <property type="match status" value="1"/>
</dbReference>
<dbReference type="Pfam" id="PF07714">
    <property type="entry name" value="PK_Tyr_Ser-Thr"/>
    <property type="match status" value="1"/>
</dbReference>
<dbReference type="PROSITE" id="PS00107">
    <property type="entry name" value="PROTEIN_KINASE_ATP"/>
    <property type="match status" value="1"/>
</dbReference>
<keyword evidence="2" id="KW-0597">Phosphoprotein</keyword>
<dbReference type="PRINTS" id="PR00109">
    <property type="entry name" value="TYRKINASE"/>
</dbReference>
<dbReference type="PIRSF" id="PIRSF000654">
    <property type="entry name" value="Integrin-linked_kinase"/>
    <property type="match status" value="1"/>
</dbReference>
<keyword evidence="4" id="KW-0519">Myristate</keyword>
<name>A0A3Q3GJ76_9LABR</name>
<keyword evidence="5 11" id="KW-0547">Nucleotide-binding</keyword>
<reference evidence="13" key="2">
    <citation type="submission" date="2025-09" db="UniProtKB">
        <authorList>
            <consortium name="Ensembl"/>
        </authorList>
    </citation>
    <scope>IDENTIFICATION</scope>
</reference>
<evidence type="ECO:0000256" key="10">
    <source>
        <dbReference type="ARBA" id="ARBA00051245"/>
    </source>
</evidence>
<evidence type="ECO:0000256" key="6">
    <source>
        <dbReference type="ARBA" id="ARBA00022777"/>
    </source>
</evidence>
<dbReference type="PROSITE" id="PS50011">
    <property type="entry name" value="PROTEIN_KINASE_DOM"/>
    <property type="match status" value="1"/>
</dbReference>
<dbReference type="Gene3D" id="1.10.510.10">
    <property type="entry name" value="Transferase(Phosphotransferase) domain 1"/>
    <property type="match status" value="1"/>
</dbReference>
<protein>
    <recommendedName>
        <fullName evidence="1">non-specific protein-tyrosine kinase</fullName>
        <ecNumber evidence="1">2.7.10.2</ecNumber>
    </recommendedName>
</protein>
<dbReference type="FunFam" id="3.30.200.20:FF:000053">
    <property type="entry name" value="Tyrosine-protein kinase"/>
    <property type="match status" value="1"/>
</dbReference>
<dbReference type="Proteomes" id="UP000261660">
    <property type="component" value="Unplaced"/>
</dbReference>
<keyword evidence="4" id="KW-0449">Lipoprotein</keyword>
<keyword evidence="8" id="KW-0727">SH2 domain</keyword>
<dbReference type="InterPro" id="IPR001245">
    <property type="entry name" value="Ser-Thr/Tyr_kinase_cat_dom"/>
</dbReference>
<evidence type="ECO:0000256" key="8">
    <source>
        <dbReference type="ARBA" id="ARBA00022999"/>
    </source>
</evidence>
<feature type="domain" description="Protein kinase" evidence="12">
    <location>
        <begin position="7"/>
        <end position="237"/>
    </location>
</feature>
<dbReference type="Ensembl" id="ENSLBET00000035058.1">
    <property type="protein sequence ID" value="ENSLBEP00000033587.1"/>
    <property type="gene ID" value="ENSLBEG00000025244.1"/>
</dbReference>
<evidence type="ECO:0000256" key="9">
    <source>
        <dbReference type="ARBA" id="ARBA00023137"/>
    </source>
</evidence>
<dbReference type="SUPFAM" id="SSF56112">
    <property type="entry name" value="Protein kinase-like (PK-like)"/>
    <property type="match status" value="1"/>
</dbReference>
<evidence type="ECO:0000256" key="2">
    <source>
        <dbReference type="ARBA" id="ARBA00022553"/>
    </source>
</evidence>
<dbReference type="InterPro" id="IPR017441">
    <property type="entry name" value="Protein_kinase_ATP_BS"/>
</dbReference>
<evidence type="ECO:0000256" key="3">
    <source>
        <dbReference type="ARBA" id="ARBA00022679"/>
    </source>
</evidence>
<evidence type="ECO:0000313" key="13">
    <source>
        <dbReference type="Ensembl" id="ENSLBEP00000033587.1"/>
    </source>
</evidence>
<evidence type="ECO:0000256" key="1">
    <source>
        <dbReference type="ARBA" id="ARBA00011903"/>
    </source>
</evidence>
<dbReference type="PROSITE" id="PS00109">
    <property type="entry name" value="PROTEIN_KINASE_TYR"/>
    <property type="match status" value="1"/>
</dbReference>
<dbReference type="InterPro" id="IPR008266">
    <property type="entry name" value="Tyr_kinase_AS"/>
</dbReference>
<dbReference type="GO" id="GO:0005524">
    <property type="term" value="F:ATP binding"/>
    <property type="evidence" value="ECO:0007669"/>
    <property type="project" value="UniProtKB-UniRule"/>
</dbReference>
<proteinExistence type="predicted"/>
<sequence>EINPSELTFMKVVGSGQFGLVRLGKWRAQQKVAIKAIREEAMYEEDFIEEAKVMRLCHPKLVQLYGVCLQQRPLLIVAEFMENGCLLNYLRQRGGALKEAWLLSMCQDVCEGMEYLEAHSFIHRDLAARNCLVNEHSVVKVSDFGMTRYVLDNQYTSSNGAKFPVKWSPPEVLHYSKYSSKSDVWSFVVMWEIYSEGRTPFENRTNSEVVNDITIGVRLYRPYRASQPLYAIMYRCW</sequence>
<evidence type="ECO:0000256" key="5">
    <source>
        <dbReference type="ARBA" id="ARBA00022741"/>
    </source>
</evidence>
<dbReference type="GO" id="GO:0004715">
    <property type="term" value="F:non-membrane spanning protein tyrosine kinase activity"/>
    <property type="evidence" value="ECO:0007669"/>
    <property type="project" value="UniProtKB-EC"/>
</dbReference>
<dbReference type="FunFam" id="1.10.510.10:FF:000052">
    <property type="entry name" value="Tyrosine-protein kinase"/>
    <property type="match status" value="1"/>
</dbReference>
<dbReference type="InterPro" id="IPR050198">
    <property type="entry name" value="Non-receptor_tyrosine_kinases"/>
</dbReference>
<dbReference type="InterPro" id="IPR000719">
    <property type="entry name" value="Prot_kinase_dom"/>
</dbReference>
<dbReference type="EC" id="2.7.10.2" evidence="1"/>
<dbReference type="SMART" id="SM00219">
    <property type="entry name" value="TyrKc"/>
    <property type="match status" value="1"/>
</dbReference>